<dbReference type="SUPFAM" id="SSF53335">
    <property type="entry name" value="S-adenosyl-L-methionine-dependent methyltransferases"/>
    <property type="match status" value="1"/>
</dbReference>
<feature type="domain" description="PKS/mFAS DH" evidence="9">
    <location>
        <begin position="945"/>
        <end position="1235"/>
    </location>
</feature>
<evidence type="ECO:0000256" key="4">
    <source>
        <dbReference type="ARBA" id="ARBA00022679"/>
    </source>
</evidence>
<dbReference type="PROSITE" id="PS00606">
    <property type="entry name" value="KS3_1"/>
    <property type="match status" value="1"/>
</dbReference>
<dbReference type="SMART" id="SM00822">
    <property type="entry name" value="PKS_KR"/>
    <property type="match status" value="1"/>
</dbReference>
<dbReference type="SMART" id="SM00825">
    <property type="entry name" value="PKS_KS"/>
    <property type="match status" value="1"/>
</dbReference>
<dbReference type="CDD" id="cd05195">
    <property type="entry name" value="enoyl_red"/>
    <property type="match status" value="1"/>
</dbReference>
<dbReference type="InterPro" id="IPR014031">
    <property type="entry name" value="Ketoacyl_synth_C"/>
</dbReference>
<dbReference type="GO" id="GO:0044550">
    <property type="term" value="P:secondary metabolite biosynthetic process"/>
    <property type="evidence" value="ECO:0007669"/>
    <property type="project" value="UniProtKB-ARBA"/>
</dbReference>
<dbReference type="Gene3D" id="3.10.129.110">
    <property type="entry name" value="Polyketide synthase dehydratase"/>
    <property type="match status" value="1"/>
</dbReference>
<evidence type="ECO:0000256" key="6">
    <source>
        <dbReference type="PROSITE-ProRule" id="PRU01363"/>
    </source>
</evidence>
<dbReference type="Pfam" id="PF21089">
    <property type="entry name" value="PKS_DH_N"/>
    <property type="match status" value="1"/>
</dbReference>
<evidence type="ECO:0000259" key="8">
    <source>
        <dbReference type="PROSITE" id="PS52004"/>
    </source>
</evidence>
<accession>A0A5N7CAG8</accession>
<dbReference type="InterPro" id="IPR036291">
    <property type="entry name" value="NAD(P)-bd_dom_sf"/>
</dbReference>
<dbReference type="PROSITE" id="PS52019">
    <property type="entry name" value="PKS_MFAS_DH"/>
    <property type="match status" value="1"/>
</dbReference>
<keyword evidence="1" id="KW-0596">Phosphopantetheine</keyword>
<evidence type="ECO:0000259" key="7">
    <source>
        <dbReference type="PROSITE" id="PS50075"/>
    </source>
</evidence>
<evidence type="ECO:0000256" key="2">
    <source>
        <dbReference type="ARBA" id="ARBA00022553"/>
    </source>
</evidence>
<keyword evidence="5" id="KW-0511">Multifunctional enzyme</keyword>
<keyword evidence="4" id="KW-0808">Transferase</keyword>
<dbReference type="InterPro" id="IPR001227">
    <property type="entry name" value="Ac_transferase_dom_sf"/>
</dbReference>
<dbReference type="FunFam" id="3.40.50.720:FF:000209">
    <property type="entry name" value="Polyketide synthase Pks12"/>
    <property type="match status" value="1"/>
</dbReference>
<dbReference type="GO" id="GO:0006633">
    <property type="term" value="P:fatty acid biosynthetic process"/>
    <property type="evidence" value="ECO:0007669"/>
    <property type="project" value="InterPro"/>
</dbReference>
<dbReference type="InterPro" id="IPR016039">
    <property type="entry name" value="Thiolase-like"/>
</dbReference>
<evidence type="ECO:0000256" key="5">
    <source>
        <dbReference type="ARBA" id="ARBA00023268"/>
    </source>
</evidence>
<dbReference type="Pfam" id="PF00109">
    <property type="entry name" value="ketoacyl-synt"/>
    <property type="match status" value="1"/>
</dbReference>
<keyword evidence="2" id="KW-0597">Phosphoprotein</keyword>
<dbReference type="Pfam" id="PF00698">
    <property type="entry name" value="Acyl_transf_1"/>
    <property type="match status" value="1"/>
</dbReference>
<proteinExistence type="predicted"/>
<sequence length="2492" mass="274944">MSVVEPEELSSPAISTRDRKDMGVASIIHQSSCRDTHRTQDNAKKMQCTKDDNKDRLPIAIVGMAMRLPGGVNSADAFWNMLVEGKDGHCEVPGSRYSIDGFYSSYRPRSVKSKHGYFLQQDPGHFDADFFSIHHQEAERMDPQQRMLLEIVWECLENAGQTDWCGKDIGCYVGVFGEDWLETSLKDPQEISRFHPVGTGQFALANRVSYEFDFRGPSMTVLTACSSSLVALHEACQALSTGECSSAIVAGANLIQSPTMTGTLSDNFVLSPSGFCRTFDKDADGYGRGEAINAVYVKPLSQAIKDNDPVYAVIRSTATNSDGKTPNITTPGTESLVDLVRQAYRRAGLNNVCETGFFECHGTGTTVGDVSETSMIAKIFQEKGIIIGSVKPNIGHAEGASGINSLIKAALALQHRTIPPNAHFRTPNPNIPWEQGKLQVPVEPMPWPSDRKERVSVNCFGIGGTNVHVILDSTSSCGVCPARIPNAWTGAQLLLVSAKSDESLRARISDIAVYANNHLDSLSDLAYTLGRRRAHLKHRAFLVVSPNTSFDGSGFMISASRPREIIFVFTGQGSQWFGMGNDLLVEFPSFRADIEYMDRILKEVSGTMDWSISEQLAGLEQESRMDEAEVAQPLCTAIQIGLVNLLSMWGIRASAVVGHSSGEIAAAYASGAITVRSAIILAFFRGRVAKSIDGKGAMAAVGLAKESVTPYLLESEDAEIACENSPYSVTISGNPAQVSAVVKRIQEDRPDTLCRLLRVKVAYHSHQMLTLGQAYEEDIRPHVKRYESMRPMFSSVTGVAITDPKELDAAYWRRNLESPVLFHTAIQDILSSQPGRQNIPKAFIELGPHPVLFGPLQQTFIQENPQPYPVYIPTLTRKAETSARAQLLTALGNAFIHNLRIDLSRIIPSGNVLTDLPSYPWQHDRSYLRESRVTRAWKRRHTPHHELLGSLVAEVSHLEPSWRNILRLEEVPWLADHVIHGHVIFPAACYIAMAGEAVQQLKPNANHFSIQRLTIKHALILKDTECVELITSLKPVKLNSLVDSDWYSFSIMSHGSNGWVRHCNGEVRPGHDTLPHSPPAVNYARTVQADQWYRVLDRCGLSYGQSFQGLTEITTDPNHCQAAAAVNIVEAPGSRYTLHPIVIDQCLQLLSVAASKGISRHLRKMAIPTAIESLFVAPGAPYMKLQSSSSLLMGTVLIGNATLTQGERVVLSMSKASLFPADGIHEKSTPTAQIQWAPDIDLVSTSNLLGRVINDQEFGCDVELLEKAFLLQVLKTDNRIQEIDPHTPGLANWKRWVNREAERIRQGKKSEFPESQIWSQWDQTRLQSLFDSICTASAGSAYVTTLLTTAETLAGRFGEYASGERSPIADLAEANAPSILYERALECTEWGRFLSLLGHSKPTMRILEVGAGTGCATARALTSLEIKGVPIFSSYTFTDLVPEHLTAAEEKFQSILGIEYKRLDITSDPLKQGFERHSYDLVIASNTLGTLSGLRTALRHIKDLLTASGHLLLHEFLPDTLCVPFIMGLLPSWLACVNDQPDLSLYLSPERWDEELKAAGFSGTKSIAYDTGPPYRQTFSMISQIASIPTPVQPVTLVTIDLNSTLFQSVSCHFLREHIPVCWNTLSDDPPEQQEVIFLLDVHEPFLYNMSEESYDALHRYILKLKSPTLWITRASQITCVDPRFGLTAGFIRSLRHELQLDISFIEIDDMADPKSLEAIVGVYRKIHHRRERNQEVNDFEFAIINGTTHISRLEWTSLSQQLQTDLGKYTPKMLQVRESLMDKTYWTQIHPYEISHDQIDVEIRYVALNFKDIMMAMGLLGSKLDLGIEATGTVCRVGQNVTGFSAGDRVAIFGSRLFRTHAIVDPRMCRKLPSSLSLEEGATIPVAYGTAIYSLLHVGLLRRGQSVLIHSACGGVGLASIAICRLIGAEIFCTVGSDEKACYLTETLGIPRGRIFDSRSVSFHQGLMHQTNGRGVDIVLNSLSGKLLHASWKCVAPFGKLIELGKQDLLANGTLQMNPFLENRSFCGVDLAQLAELNPDRFSELLSQSIGWFEEGKIHPIVPVTLFEAPNALDALRYMQTGSHMGKILVRMPADPDELPACPATPLTSFSSDMSYLLVGGLGGIGRAVSRWMVENGARHITYLSRSAGSSAEHQSFILELKLQGCNVIYVEGDVGNLKDVHKAVSVCERPLSGIMQLSTVLRDHAFTQMAYDDWKSVLKAKLDGTWNLHHATHNIKLDFFVLFSSISGLRGNIGQANYAAASTFLDSFNLYRQQLGLPSTVIDLGVVEDVGLVSRDSKLLQAFQSSSIYLLQEGEVIDGLQLAISLSQPMASSGATPLASRVILGHALSTNAGQYHLQHWVQGDARYSKYLKYDQGALRDPQEPETTNQLKTLLSRAKRIEGFLDNEDNKSLVRKQVISALASLIPGSQGMDEDEISGKVIDSLMAIEARTWLRRNTNIEFDVVEISKAGTIGNLAHFVIERIKVISSSN</sequence>
<dbReference type="InterPro" id="IPR014043">
    <property type="entry name" value="Acyl_transferase_dom"/>
</dbReference>
<dbReference type="InterPro" id="IPR020841">
    <property type="entry name" value="PKS_Beta-ketoAc_synthase_dom"/>
</dbReference>
<dbReference type="InterPro" id="IPR049900">
    <property type="entry name" value="PKS_mFAS_DH"/>
</dbReference>
<dbReference type="InterPro" id="IPR029063">
    <property type="entry name" value="SAM-dependent_MTases_sf"/>
</dbReference>
<dbReference type="InterPro" id="IPR013154">
    <property type="entry name" value="ADH-like_N"/>
</dbReference>
<dbReference type="GO" id="GO:0004312">
    <property type="term" value="F:fatty acid synthase activity"/>
    <property type="evidence" value="ECO:0007669"/>
    <property type="project" value="TreeGrafter"/>
</dbReference>
<dbReference type="GO" id="GO:0016491">
    <property type="term" value="F:oxidoreductase activity"/>
    <property type="evidence" value="ECO:0007669"/>
    <property type="project" value="InterPro"/>
</dbReference>
<dbReference type="InterPro" id="IPR020843">
    <property type="entry name" value="ER"/>
</dbReference>
<dbReference type="InterPro" id="IPR013217">
    <property type="entry name" value="Methyltransf_12"/>
</dbReference>
<dbReference type="InterPro" id="IPR049551">
    <property type="entry name" value="PKS_DH_C"/>
</dbReference>
<dbReference type="Gene3D" id="3.30.70.3290">
    <property type="match status" value="1"/>
</dbReference>
<dbReference type="EMBL" id="ML735248">
    <property type="protein sequence ID" value="KAE8391132.1"/>
    <property type="molecule type" value="Genomic_DNA"/>
</dbReference>
<dbReference type="InterPro" id="IPR014030">
    <property type="entry name" value="Ketoacyl_synth_N"/>
</dbReference>
<dbReference type="SMART" id="SM00829">
    <property type="entry name" value="PKS_ER"/>
    <property type="match status" value="1"/>
</dbReference>
<evidence type="ECO:0000259" key="9">
    <source>
        <dbReference type="PROSITE" id="PS52019"/>
    </source>
</evidence>
<dbReference type="SUPFAM" id="SSF52151">
    <property type="entry name" value="FabD/lysophospholipase-like"/>
    <property type="match status" value="1"/>
</dbReference>
<dbReference type="SMART" id="SM00827">
    <property type="entry name" value="PKS_AT"/>
    <property type="match status" value="1"/>
</dbReference>
<dbReference type="Pfam" id="PF16197">
    <property type="entry name" value="KAsynt_C_assoc"/>
    <property type="match status" value="1"/>
</dbReference>
<dbReference type="PROSITE" id="PS52004">
    <property type="entry name" value="KS3_2"/>
    <property type="match status" value="1"/>
</dbReference>
<dbReference type="Pfam" id="PF02801">
    <property type="entry name" value="Ketoacyl-synt_C"/>
    <property type="match status" value="1"/>
</dbReference>
<evidence type="ECO:0000256" key="3">
    <source>
        <dbReference type="ARBA" id="ARBA00022603"/>
    </source>
</evidence>
<dbReference type="InterPro" id="IPR020807">
    <property type="entry name" value="PKS_DH"/>
</dbReference>
<dbReference type="InterPro" id="IPR042104">
    <property type="entry name" value="PKS_dehydratase_sf"/>
</dbReference>
<feature type="domain" description="Carrier" evidence="7">
    <location>
        <begin position="2410"/>
        <end position="2485"/>
    </location>
</feature>
<evidence type="ECO:0000313" key="10">
    <source>
        <dbReference type="EMBL" id="KAE8391132.1"/>
    </source>
</evidence>
<dbReference type="Gene3D" id="3.40.50.720">
    <property type="entry name" value="NAD(P)-binding Rossmann-like Domain"/>
    <property type="match status" value="1"/>
</dbReference>
<feature type="domain" description="Ketosynthase family 3 (KS3)" evidence="8">
    <location>
        <begin position="56"/>
        <end position="473"/>
    </location>
</feature>
<gene>
    <name evidence="10" type="ORF">BDV23DRAFT_182843</name>
</gene>
<feature type="region of interest" description="C-terminal hotdog fold" evidence="6">
    <location>
        <begin position="1084"/>
        <end position="1235"/>
    </location>
</feature>
<dbReference type="Gene3D" id="3.40.366.10">
    <property type="entry name" value="Malonyl-Coenzyme A Acyl Carrier Protein, domain 2"/>
    <property type="match status" value="1"/>
</dbReference>
<dbReference type="Pfam" id="PF14765">
    <property type="entry name" value="PS-DH"/>
    <property type="match status" value="1"/>
</dbReference>
<dbReference type="OrthoDB" id="329835at2759"/>
<dbReference type="PROSITE" id="PS50075">
    <property type="entry name" value="CARRIER"/>
    <property type="match status" value="1"/>
</dbReference>
<feature type="region of interest" description="N-terminal hotdog fold" evidence="6">
    <location>
        <begin position="945"/>
        <end position="1074"/>
    </location>
</feature>
<feature type="active site" description="Proton acceptor; for dehydratase activity" evidence="6">
    <location>
        <position position="977"/>
    </location>
</feature>
<dbReference type="Pfam" id="PF08659">
    <property type="entry name" value="KR"/>
    <property type="match status" value="1"/>
</dbReference>
<dbReference type="SUPFAM" id="SSF55048">
    <property type="entry name" value="Probable ACP-binding domain of malonyl-CoA ACP transacylase"/>
    <property type="match status" value="1"/>
</dbReference>
<dbReference type="InterPro" id="IPR016036">
    <property type="entry name" value="Malonyl_transacylase_ACP-bd"/>
</dbReference>
<dbReference type="InterPro" id="IPR032821">
    <property type="entry name" value="PKS_assoc"/>
</dbReference>
<dbReference type="Pfam" id="PF08242">
    <property type="entry name" value="Methyltransf_12"/>
    <property type="match status" value="1"/>
</dbReference>
<dbReference type="Pfam" id="PF08240">
    <property type="entry name" value="ADH_N"/>
    <property type="match status" value="1"/>
</dbReference>
<dbReference type="InterPro" id="IPR016035">
    <property type="entry name" value="Acyl_Trfase/lysoPLipase"/>
</dbReference>
<dbReference type="GO" id="GO:1901336">
    <property type="term" value="P:lactone biosynthetic process"/>
    <property type="evidence" value="ECO:0007669"/>
    <property type="project" value="UniProtKB-ARBA"/>
</dbReference>
<dbReference type="Gene3D" id="3.90.180.10">
    <property type="entry name" value="Medium-chain alcohol dehydrogenases, catalytic domain"/>
    <property type="match status" value="1"/>
</dbReference>
<dbReference type="InterPro" id="IPR013968">
    <property type="entry name" value="PKS_KR"/>
</dbReference>
<dbReference type="Gene3D" id="3.40.47.10">
    <property type="match status" value="1"/>
</dbReference>
<dbReference type="InterPro" id="IPR057326">
    <property type="entry name" value="KR_dom"/>
</dbReference>
<organism evidence="10">
    <name type="scientific">Petromyces alliaceus</name>
    <name type="common">Aspergillus alliaceus</name>
    <dbReference type="NCBI Taxonomy" id="209559"/>
    <lineage>
        <taxon>Eukaryota</taxon>
        <taxon>Fungi</taxon>
        <taxon>Dikarya</taxon>
        <taxon>Ascomycota</taxon>
        <taxon>Pezizomycotina</taxon>
        <taxon>Eurotiomycetes</taxon>
        <taxon>Eurotiomycetidae</taxon>
        <taxon>Eurotiales</taxon>
        <taxon>Aspergillaceae</taxon>
        <taxon>Aspergillus</taxon>
        <taxon>Aspergillus subgen. Circumdati</taxon>
    </lineage>
</organism>
<dbReference type="GO" id="GO:0008168">
    <property type="term" value="F:methyltransferase activity"/>
    <property type="evidence" value="ECO:0007669"/>
    <property type="project" value="UniProtKB-KW"/>
</dbReference>
<dbReference type="SUPFAM" id="SSF47336">
    <property type="entry name" value="ACP-like"/>
    <property type="match status" value="1"/>
</dbReference>
<dbReference type="Pfam" id="PF13602">
    <property type="entry name" value="ADH_zinc_N_2"/>
    <property type="match status" value="1"/>
</dbReference>
<dbReference type="PANTHER" id="PTHR43775">
    <property type="entry name" value="FATTY ACID SYNTHASE"/>
    <property type="match status" value="1"/>
</dbReference>
<dbReference type="SUPFAM" id="SSF51735">
    <property type="entry name" value="NAD(P)-binding Rossmann-fold domains"/>
    <property type="match status" value="2"/>
</dbReference>
<dbReference type="InterPro" id="IPR018201">
    <property type="entry name" value="Ketoacyl_synth_AS"/>
</dbReference>
<dbReference type="CDD" id="cd00833">
    <property type="entry name" value="PKS"/>
    <property type="match status" value="1"/>
</dbReference>
<evidence type="ECO:0000256" key="1">
    <source>
        <dbReference type="ARBA" id="ARBA00022450"/>
    </source>
</evidence>
<dbReference type="GO" id="GO:0032259">
    <property type="term" value="P:methylation"/>
    <property type="evidence" value="ECO:0007669"/>
    <property type="project" value="UniProtKB-KW"/>
</dbReference>
<dbReference type="GO" id="GO:0004315">
    <property type="term" value="F:3-oxoacyl-[acyl-carrier-protein] synthase activity"/>
    <property type="evidence" value="ECO:0007669"/>
    <property type="project" value="InterPro"/>
</dbReference>
<name>A0A5N7CAG8_PETAA</name>
<dbReference type="InterPro" id="IPR011032">
    <property type="entry name" value="GroES-like_sf"/>
</dbReference>
<dbReference type="InterPro" id="IPR009081">
    <property type="entry name" value="PP-bd_ACP"/>
</dbReference>
<dbReference type="SUPFAM" id="SSF50129">
    <property type="entry name" value="GroES-like"/>
    <property type="match status" value="1"/>
</dbReference>
<dbReference type="SMART" id="SM00826">
    <property type="entry name" value="PKS_DH"/>
    <property type="match status" value="1"/>
</dbReference>
<feature type="active site" description="Proton donor; for dehydratase activity" evidence="6">
    <location>
        <position position="1144"/>
    </location>
</feature>
<dbReference type="InterPro" id="IPR036736">
    <property type="entry name" value="ACP-like_sf"/>
</dbReference>
<dbReference type="InterPro" id="IPR049552">
    <property type="entry name" value="PKS_DH_N"/>
</dbReference>
<dbReference type="SUPFAM" id="SSF53901">
    <property type="entry name" value="Thiolase-like"/>
    <property type="match status" value="1"/>
</dbReference>
<reference evidence="10" key="1">
    <citation type="submission" date="2019-04" db="EMBL/GenBank/DDBJ databases">
        <title>Friends and foes A comparative genomics studyof 23 Aspergillus species from section Flavi.</title>
        <authorList>
            <consortium name="DOE Joint Genome Institute"/>
            <person name="Kjaerbolling I."/>
            <person name="Vesth T."/>
            <person name="Frisvad J.C."/>
            <person name="Nybo J.L."/>
            <person name="Theobald S."/>
            <person name="Kildgaard S."/>
            <person name="Isbrandt T."/>
            <person name="Kuo A."/>
            <person name="Sato A."/>
            <person name="Lyhne E.K."/>
            <person name="Kogle M.E."/>
            <person name="Wiebenga A."/>
            <person name="Kun R.S."/>
            <person name="Lubbers R.J."/>
            <person name="Makela M.R."/>
            <person name="Barry K."/>
            <person name="Chovatia M."/>
            <person name="Clum A."/>
            <person name="Daum C."/>
            <person name="Haridas S."/>
            <person name="He G."/>
            <person name="LaButti K."/>
            <person name="Lipzen A."/>
            <person name="Mondo S."/>
            <person name="Riley R."/>
            <person name="Salamov A."/>
            <person name="Simmons B.A."/>
            <person name="Magnuson J.K."/>
            <person name="Henrissat B."/>
            <person name="Mortensen U.H."/>
            <person name="Larsen T.O."/>
            <person name="Devries R.P."/>
            <person name="Grigoriev I.V."/>
            <person name="Machida M."/>
            <person name="Baker S.E."/>
            <person name="Andersen M.R."/>
        </authorList>
    </citation>
    <scope>NUCLEOTIDE SEQUENCE [LARGE SCALE GENOMIC DNA]</scope>
    <source>
        <strain evidence="10">IBT 14317</strain>
    </source>
</reference>
<keyword evidence="3" id="KW-0489">Methyltransferase</keyword>
<dbReference type="InterPro" id="IPR050091">
    <property type="entry name" value="PKS_NRPS_Biosynth_Enz"/>
</dbReference>
<dbReference type="PANTHER" id="PTHR43775:SF49">
    <property type="entry name" value="SYNTHASE, PUTATIVE (JCVI)-RELATED"/>
    <property type="match status" value="1"/>
</dbReference>
<protein>
    <submittedName>
        <fullName evidence="10">Putative polyketide synthase</fullName>
    </submittedName>
</protein>
<dbReference type="Gene3D" id="3.40.50.150">
    <property type="entry name" value="Vaccinia Virus protein VP39"/>
    <property type="match status" value="1"/>
</dbReference>
<dbReference type="Proteomes" id="UP000326877">
    <property type="component" value="Unassembled WGS sequence"/>
</dbReference>